<dbReference type="InterPro" id="IPR050109">
    <property type="entry name" value="HTH-type_TetR-like_transc_reg"/>
</dbReference>
<dbReference type="GO" id="GO:0045892">
    <property type="term" value="P:negative regulation of DNA-templated transcription"/>
    <property type="evidence" value="ECO:0007669"/>
    <property type="project" value="InterPro"/>
</dbReference>
<dbReference type="EMBL" id="QUNO01000002">
    <property type="protein sequence ID" value="REH54036.1"/>
    <property type="molecule type" value="Genomic_DNA"/>
</dbReference>
<dbReference type="InterPro" id="IPR036271">
    <property type="entry name" value="Tet_transcr_reg_TetR-rel_C_sf"/>
</dbReference>
<evidence type="ECO:0000256" key="4">
    <source>
        <dbReference type="PROSITE-ProRule" id="PRU00335"/>
    </source>
</evidence>
<dbReference type="GO" id="GO:0000976">
    <property type="term" value="F:transcription cis-regulatory region binding"/>
    <property type="evidence" value="ECO:0007669"/>
    <property type="project" value="TreeGrafter"/>
</dbReference>
<evidence type="ECO:0000256" key="2">
    <source>
        <dbReference type="ARBA" id="ARBA00023125"/>
    </source>
</evidence>
<evidence type="ECO:0000313" key="6">
    <source>
        <dbReference type="EMBL" id="REH54036.1"/>
    </source>
</evidence>
<gene>
    <name evidence="6" type="ORF">BCF44_102268</name>
</gene>
<feature type="DNA-binding region" description="H-T-H motif" evidence="4">
    <location>
        <begin position="33"/>
        <end position="52"/>
    </location>
</feature>
<evidence type="ECO:0000259" key="5">
    <source>
        <dbReference type="PROSITE" id="PS50977"/>
    </source>
</evidence>
<dbReference type="PANTHER" id="PTHR30055:SF151">
    <property type="entry name" value="TRANSCRIPTIONAL REGULATORY PROTEIN"/>
    <property type="match status" value="1"/>
</dbReference>
<dbReference type="SUPFAM" id="SSF48498">
    <property type="entry name" value="Tetracyclin repressor-like, C-terminal domain"/>
    <property type="match status" value="1"/>
</dbReference>
<dbReference type="InterPro" id="IPR001647">
    <property type="entry name" value="HTH_TetR"/>
</dbReference>
<dbReference type="AlphaFoldDB" id="A0A3E0I685"/>
<dbReference type="Gene3D" id="1.10.10.60">
    <property type="entry name" value="Homeodomain-like"/>
    <property type="match status" value="1"/>
</dbReference>
<dbReference type="PRINTS" id="PR00455">
    <property type="entry name" value="HTHTETR"/>
</dbReference>
<dbReference type="GO" id="GO:0003700">
    <property type="term" value="F:DNA-binding transcription factor activity"/>
    <property type="evidence" value="ECO:0007669"/>
    <property type="project" value="TreeGrafter"/>
</dbReference>
<sequence length="218" mass="23441">MATRSQRADALSKERIVEAAIEILDTEGESALTFRALTARLATGSGAIYWHVANKNELLAATTNDVIARVMTVGDAEPHDAIRAIALGMFDAIDAHPWVGAQLSREPWQLAMLRIFEAVGGPLRRLGVPERAQFNCASALVNYILGVAGQNAANARLVTAGTDRTAFLGGLADQWARLDAEEYPFVRQIAAGLPEHDDREQFLAGIDLILAGIDALIP</sequence>
<accession>A0A3E0I685</accession>
<keyword evidence="3" id="KW-0804">Transcription</keyword>
<dbReference type="Pfam" id="PF02909">
    <property type="entry name" value="TetR_C_1"/>
    <property type="match status" value="1"/>
</dbReference>
<dbReference type="InterPro" id="IPR004111">
    <property type="entry name" value="Repressor_TetR_C"/>
</dbReference>
<reference evidence="6 7" key="1">
    <citation type="submission" date="2018-08" db="EMBL/GenBank/DDBJ databases">
        <title>Genomic Encyclopedia of Archaeal and Bacterial Type Strains, Phase II (KMG-II): from individual species to whole genera.</title>
        <authorList>
            <person name="Goeker M."/>
        </authorList>
    </citation>
    <scope>NUCLEOTIDE SEQUENCE [LARGE SCALE GENOMIC DNA]</scope>
    <source>
        <strain evidence="6 7">DSM 45791</strain>
    </source>
</reference>
<dbReference type="PANTHER" id="PTHR30055">
    <property type="entry name" value="HTH-TYPE TRANSCRIPTIONAL REGULATOR RUTR"/>
    <property type="match status" value="1"/>
</dbReference>
<dbReference type="InterPro" id="IPR009057">
    <property type="entry name" value="Homeodomain-like_sf"/>
</dbReference>
<dbReference type="Gene3D" id="1.10.357.10">
    <property type="entry name" value="Tetracycline Repressor, domain 2"/>
    <property type="match status" value="1"/>
</dbReference>
<evidence type="ECO:0000313" key="7">
    <source>
        <dbReference type="Proteomes" id="UP000256269"/>
    </source>
</evidence>
<dbReference type="Proteomes" id="UP000256269">
    <property type="component" value="Unassembled WGS sequence"/>
</dbReference>
<dbReference type="RefSeq" id="WP_116173135.1">
    <property type="nucleotide sequence ID" value="NZ_CP144375.1"/>
</dbReference>
<feature type="domain" description="HTH tetR-type" evidence="5">
    <location>
        <begin position="10"/>
        <end position="70"/>
    </location>
</feature>
<dbReference type="PROSITE" id="PS50977">
    <property type="entry name" value="HTH_TETR_2"/>
    <property type="match status" value="1"/>
</dbReference>
<dbReference type="SUPFAM" id="SSF46689">
    <property type="entry name" value="Homeodomain-like"/>
    <property type="match status" value="1"/>
</dbReference>
<keyword evidence="7" id="KW-1185">Reference proteome</keyword>
<keyword evidence="1" id="KW-0805">Transcription regulation</keyword>
<proteinExistence type="predicted"/>
<comment type="caution">
    <text evidence="6">The sequence shown here is derived from an EMBL/GenBank/DDBJ whole genome shotgun (WGS) entry which is preliminary data.</text>
</comment>
<dbReference type="Pfam" id="PF00440">
    <property type="entry name" value="TetR_N"/>
    <property type="match status" value="1"/>
</dbReference>
<evidence type="ECO:0000256" key="1">
    <source>
        <dbReference type="ARBA" id="ARBA00023015"/>
    </source>
</evidence>
<keyword evidence="2 4" id="KW-0238">DNA-binding</keyword>
<evidence type="ECO:0000256" key="3">
    <source>
        <dbReference type="ARBA" id="ARBA00023163"/>
    </source>
</evidence>
<protein>
    <submittedName>
        <fullName evidence="6">AcrR family transcriptional regulator</fullName>
    </submittedName>
</protein>
<name>A0A3E0I685_9PSEU</name>
<dbReference type="OrthoDB" id="4427109at2"/>
<organism evidence="6 7">
    <name type="scientific">Kutzneria buriramensis</name>
    <dbReference type="NCBI Taxonomy" id="1045776"/>
    <lineage>
        <taxon>Bacteria</taxon>
        <taxon>Bacillati</taxon>
        <taxon>Actinomycetota</taxon>
        <taxon>Actinomycetes</taxon>
        <taxon>Pseudonocardiales</taxon>
        <taxon>Pseudonocardiaceae</taxon>
        <taxon>Kutzneria</taxon>
    </lineage>
</organism>